<comment type="caution">
    <text evidence="1">The sequence shown here is derived from an EMBL/GenBank/DDBJ whole genome shotgun (WGS) entry which is preliminary data.</text>
</comment>
<proteinExistence type="predicted"/>
<evidence type="ECO:0000313" key="2">
    <source>
        <dbReference type="Proteomes" id="UP001497497"/>
    </source>
</evidence>
<dbReference type="EMBL" id="CAXITT010000058">
    <property type="protein sequence ID" value="CAL1529944.1"/>
    <property type="molecule type" value="Genomic_DNA"/>
</dbReference>
<gene>
    <name evidence="1" type="ORF">GSLYS_00004077001</name>
</gene>
<organism evidence="1 2">
    <name type="scientific">Lymnaea stagnalis</name>
    <name type="common">Great pond snail</name>
    <name type="synonym">Helix stagnalis</name>
    <dbReference type="NCBI Taxonomy" id="6523"/>
    <lineage>
        <taxon>Eukaryota</taxon>
        <taxon>Metazoa</taxon>
        <taxon>Spiralia</taxon>
        <taxon>Lophotrochozoa</taxon>
        <taxon>Mollusca</taxon>
        <taxon>Gastropoda</taxon>
        <taxon>Heterobranchia</taxon>
        <taxon>Euthyneura</taxon>
        <taxon>Panpulmonata</taxon>
        <taxon>Hygrophila</taxon>
        <taxon>Lymnaeoidea</taxon>
        <taxon>Lymnaeidae</taxon>
        <taxon>Lymnaea</taxon>
    </lineage>
</organism>
<name>A0AAV2H978_LYMST</name>
<accession>A0AAV2H978</accession>
<dbReference type="AlphaFoldDB" id="A0AAV2H978"/>
<sequence>ANSPVTCVDGRKVQVVDSSTAMLSIPNVSLSEAGVFDCCVARNGCGDPKFHSVGNTEDIYIQYQPENVTDFKCFIYNWDDHMNCTWTNP</sequence>
<feature type="non-terminal residue" evidence="1">
    <location>
        <position position="89"/>
    </location>
</feature>
<evidence type="ECO:0000313" key="1">
    <source>
        <dbReference type="EMBL" id="CAL1529944.1"/>
    </source>
</evidence>
<reference evidence="1 2" key="1">
    <citation type="submission" date="2024-04" db="EMBL/GenBank/DDBJ databases">
        <authorList>
            <consortium name="Genoscope - CEA"/>
            <person name="William W."/>
        </authorList>
    </citation>
    <scope>NUCLEOTIDE SEQUENCE [LARGE SCALE GENOMIC DNA]</scope>
</reference>
<dbReference type="Proteomes" id="UP001497497">
    <property type="component" value="Unassembled WGS sequence"/>
</dbReference>
<protein>
    <submittedName>
        <fullName evidence="1">Uncharacterized protein</fullName>
    </submittedName>
</protein>
<keyword evidence="2" id="KW-1185">Reference proteome</keyword>
<feature type="non-terminal residue" evidence="1">
    <location>
        <position position="1"/>
    </location>
</feature>